<reference evidence="2 3" key="1">
    <citation type="submission" date="2018-12" db="EMBL/GenBank/DDBJ databases">
        <authorList>
            <person name="Sun L."/>
            <person name="Chen Z."/>
        </authorList>
    </citation>
    <scope>NUCLEOTIDE SEQUENCE [LARGE SCALE GENOMIC DNA]</scope>
    <source>
        <strain evidence="2 3">DSM 15890</strain>
    </source>
</reference>
<comment type="caution">
    <text evidence="2">The sequence shown here is derived from an EMBL/GenBank/DDBJ whole genome shotgun (WGS) entry which is preliminary data.</text>
</comment>
<dbReference type="EMBL" id="RZNY01000001">
    <property type="protein sequence ID" value="RUT48581.1"/>
    <property type="molecule type" value="Genomic_DNA"/>
</dbReference>
<sequence>MAIVAIDAGGDSTKIYDGQKVNCFPSAIGYDWRERNLKQQQGEHDFEWEYRGQKGFAGTLALSESECAESRKGDSKAHPDALLRILIALHQYTDGIEQKIVVGQPIKTHTPEEKQLIKEMVIGRHELVINGKRRSLLITRCEVAAEGVTAGLLMPSSNTIRIIDIGSGTVNFGTLLDRKFNDKGSFTLTTGMETLRFADPVAFGRQIAIRALASGWGKHDTVYLCGGGTEALQETIRAYFPNSKPIIGDPVTANVRAFFLIARKLYG</sequence>
<dbReference type="SUPFAM" id="SSF53067">
    <property type="entry name" value="Actin-like ATPase domain"/>
    <property type="match status" value="2"/>
</dbReference>
<evidence type="ECO:0000259" key="1">
    <source>
        <dbReference type="Pfam" id="PF17989"/>
    </source>
</evidence>
<dbReference type="InterPro" id="IPR040607">
    <property type="entry name" value="ALP_N"/>
</dbReference>
<evidence type="ECO:0000313" key="3">
    <source>
        <dbReference type="Proteomes" id="UP000279446"/>
    </source>
</evidence>
<gene>
    <name evidence="2" type="ORF">EJP82_01170</name>
</gene>
<evidence type="ECO:0000313" key="2">
    <source>
        <dbReference type="EMBL" id="RUT48581.1"/>
    </source>
</evidence>
<keyword evidence="3" id="KW-1185">Reference proteome</keyword>
<protein>
    <submittedName>
        <fullName evidence="2">ParM/StbA family protein</fullName>
    </submittedName>
</protein>
<dbReference type="OrthoDB" id="2677727at2"/>
<dbReference type="Proteomes" id="UP000279446">
    <property type="component" value="Unassembled WGS sequence"/>
</dbReference>
<name>A0A433YFF4_9BACL</name>
<dbReference type="Pfam" id="PF17989">
    <property type="entry name" value="ALP_N"/>
    <property type="match status" value="1"/>
</dbReference>
<dbReference type="RefSeq" id="WP_127190175.1">
    <property type="nucleotide sequence ID" value="NZ_RZNY01000001.1"/>
</dbReference>
<organism evidence="2 3">
    <name type="scientific">Paenibacillus anaericanus</name>
    <dbReference type="NCBI Taxonomy" id="170367"/>
    <lineage>
        <taxon>Bacteria</taxon>
        <taxon>Bacillati</taxon>
        <taxon>Bacillota</taxon>
        <taxon>Bacilli</taxon>
        <taxon>Bacillales</taxon>
        <taxon>Paenibacillaceae</taxon>
        <taxon>Paenibacillus</taxon>
    </lineage>
</organism>
<feature type="domain" description="Actin-like protein N-terminal" evidence="1">
    <location>
        <begin position="5"/>
        <end position="148"/>
    </location>
</feature>
<proteinExistence type="predicted"/>
<dbReference type="InterPro" id="IPR043129">
    <property type="entry name" value="ATPase_NBD"/>
</dbReference>
<accession>A0A433YFF4</accession>
<dbReference type="Gene3D" id="3.30.420.40">
    <property type="match status" value="1"/>
</dbReference>
<dbReference type="CDD" id="cd10227">
    <property type="entry name" value="ASKHA_NBD_ParM-like"/>
    <property type="match status" value="1"/>
</dbReference>
<dbReference type="AlphaFoldDB" id="A0A433YFF4"/>